<dbReference type="PANTHER" id="PTHR13767">
    <property type="entry name" value="TRNA-PSEUDOURIDINE SYNTHASE"/>
    <property type="match status" value="1"/>
</dbReference>
<reference evidence="9" key="1">
    <citation type="submission" date="2016-10" db="EMBL/GenBank/DDBJ databases">
        <authorList>
            <person name="Varghese N."/>
            <person name="Submissions S."/>
        </authorList>
    </citation>
    <scope>NUCLEOTIDE SEQUENCE [LARGE SCALE GENOMIC DNA]</scope>
    <source>
        <strain evidence="9">DSM 11706</strain>
    </source>
</reference>
<evidence type="ECO:0000256" key="2">
    <source>
        <dbReference type="ARBA" id="ARBA00005642"/>
    </source>
</evidence>
<organism evidence="8 9">
    <name type="scientific">Psychrobacillus psychrotolerans</name>
    <dbReference type="NCBI Taxonomy" id="126156"/>
    <lineage>
        <taxon>Bacteria</taxon>
        <taxon>Bacillati</taxon>
        <taxon>Bacillota</taxon>
        <taxon>Bacilli</taxon>
        <taxon>Bacillales</taxon>
        <taxon>Bacillaceae</taxon>
        <taxon>Psychrobacillus</taxon>
    </lineage>
</organism>
<evidence type="ECO:0000256" key="3">
    <source>
        <dbReference type="ARBA" id="ARBA00022694"/>
    </source>
</evidence>
<evidence type="ECO:0000313" key="9">
    <source>
        <dbReference type="Proteomes" id="UP000198734"/>
    </source>
</evidence>
<dbReference type="HAMAP" id="MF_01080">
    <property type="entry name" value="TruB_bact"/>
    <property type="match status" value="1"/>
</dbReference>
<feature type="domain" description="Pseudouridine synthase II N-terminal" evidence="6">
    <location>
        <begin position="24"/>
        <end position="179"/>
    </location>
</feature>
<evidence type="ECO:0000256" key="4">
    <source>
        <dbReference type="ARBA" id="ARBA00023235"/>
    </source>
</evidence>
<dbReference type="InterPro" id="IPR002501">
    <property type="entry name" value="PsdUridine_synth_N"/>
</dbReference>
<gene>
    <name evidence="5" type="primary">truB</name>
    <name evidence="8" type="ORF">SAMN05421670_1186</name>
</gene>
<evidence type="ECO:0000313" key="8">
    <source>
        <dbReference type="EMBL" id="SFQ16974.1"/>
    </source>
</evidence>
<evidence type="ECO:0000259" key="6">
    <source>
        <dbReference type="Pfam" id="PF01509"/>
    </source>
</evidence>
<dbReference type="Gene3D" id="3.30.2350.10">
    <property type="entry name" value="Pseudouridine synthase"/>
    <property type="match status" value="1"/>
</dbReference>
<evidence type="ECO:0000259" key="7">
    <source>
        <dbReference type="Pfam" id="PF16198"/>
    </source>
</evidence>
<dbReference type="AlphaFoldDB" id="A0A1I5WB47"/>
<dbReference type="RefSeq" id="WP_093535069.1">
    <property type="nucleotide sequence ID" value="NZ_FOXU01000001.1"/>
</dbReference>
<dbReference type="InterPro" id="IPR020103">
    <property type="entry name" value="PsdUridine_synth_cat_dom_sf"/>
</dbReference>
<proteinExistence type="inferred from homology"/>
<accession>A0A1I5WB47</accession>
<dbReference type="Pfam" id="PF16198">
    <property type="entry name" value="TruB_C_2"/>
    <property type="match status" value="1"/>
</dbReference>
<comment type="similarity">
    <text evidence="2 5">Belongs to the pseudouridine synthase TruB family. Type 1 subfamily.</text>
</comment>
<feature type="active site" description="Nucleophile" evidence="5">
    <location>
        <position position="39"/>
    </location>
</feature>
<comment type="function">
    <text evidence="5">Responsible for synthesis of pseudouridine from uracil-55 in the psi GC loop of transfer RNAs.</text>
</comment>
<dbReference type="NCBIfam" id="TIGR00431">
    <property type="entry name" value="TruB"/>
    <property type="match status" value="1"/>
</dbReference>
<dbReference type="EMBL" id="FOXU01000001">
    <property type="protein sequence ID" value="SFQ16974.1"/>
    <property type="molecule type" value="Genomic_DNA"/>
</dbReference>
<keyword evidence="4 5" id="KW-0413">Isomerase</keyword>
<name>A0A1I5WB47_9BACI</name>
<feature type="domain" description="tRNA pseudouridylate synthase B C-terminal" evidence="7">
    <location>
        <begin position="180"/>
        <end position="238"/>
    </location>
</feature>
<dbReference type="OrthoDB" id="9802309at2"/>
<evidence type="ECO:0000256" key="5">
    <source>
        <dbReference type="HAMAP-Rule" id="MF_01080"/>
    </source>
</evidence>
<dbReference type="FunFam" id="3.30.2350.10:FF:000011">
    <property type="entry name" value="tRNA pseudouridine synthase B"/>
    <property type="match status" value="1"/>
</dbReference>
<dbReference type="PANTHER" id="PTHR13767:SF2">
    <property type="entry name" value="PSEUDOURIDYLATE SYNTHASE TRUB1"/>
    <property type="match status" value="1"/>
</dbReference>
<dbReference type="Proteomes" id="UP000198734">
    <property type="component" value="Unassembled WGS sequence"/>
</dbReference>
<evidence type="ECO:0000256" key="1">
    <source>
        <dbReference type="ARBA" id="ARBA00000385"/>
    </source>
</evidence>
<protein>
    <recommendedName>
        <fullName evidence="5">tRNA pseudouridine synthase B</fullName>
        <ecNumber evidence="5">5.4.99.25</ecNumber>
    </recommendedName>
    <alternativeName>
        <fullName evidence="5">tRNA pseudouridine(55) synthase</fullName>
        <shortName evidence="5">Psi55 synthase</shortName>
    </alternativeName>
    <alternativeName>
        <fullName evidence="5">tRNA pseudouridylate synthase</fullName>
    </alternativeName>
    <alternativeName>
        <fullName evidence="5">tRNA-uridine isomerase</fullName>
    </alternativeName>
</protein>
<comment type="catalytic activity">
    <reaction evidence="1 5">
        <text>uridine(55) in tRNA = pseudouridine(55) in tRNA</text>
        <dbReference type="Rhea" id="RHEA:42532"/>
        <dbReference type="Rhea" id="RHEA-COMP:10101"/>
        <dbReference type="Rhea" id="RHEA-COMP:10102"/>
        <dbReference type="ChEBI" id="CHEBI:65314"/>
        <dbReference type="ChEBI" id="CHEBI:65315"/>
        <dbReference type="EC" id="5.4.99.25"/>
    </reaction>
</comment>
<dbReference type="Pfam" id="PF01509">
    <property type="entry name" value="TruB_N"/>
    <property type="match status" value="1"/>
</dbReference>
<dbReference type="STRING" id="126156.SAMN05421670_1186"/>
<dbReference type="GO" id="GO:0160148">
    <property type="term" value="F:tRNA pseudouridine(55) synthase activity"/>
    <property type="evidence" value="ECO:0007669"/>
    <property type="project" value="UniProtKB-EC"/>
</dbReference>
<dbReference type="InterPro" id="IPR014780">
    <property type="entry name" value="tRNA_psdUridine_synth_TruB"/>
</dbReference>
<dbReference type="EC" id="5.4.99.25" evidence="5"/>
<dbReference type="GO" id="GO:0003723">
    <property type="term" value="F:RNA binding"/>
    <property type="evidence" value="ECO:0007669"/>
    <property type="project" value="InterPro"/>
</dbReference>
<dbReference type="GO" id="GO:0031119">
    <property type="term" value="P:tRNA pseudouridine synthesis"/>
    <property type="evidence" value="ECO:0007669"/>
    <property type="project" value="UniProtKB-UniRule"/>
</dbReference>
<dbReference type="CDD" id="cd02573">
    <property type="entry name" value="PseudoU_synth_EcTruB"/>
    <property type="match status" value="1"/>
</dbReference>
<dbReference type="SUPFAM" id="SSF55120">
    <property type="entry name" value="Pseudouridine synthase"/>
    <property type="match status" value="1"/>
</dbReference>
<keyword evidence="3 5" id="KW-0819">tRNA processing</keyword>
<dbReference type="InterPro" id="IPR032819">
    <property type="entry name" value="TruB_C"/>
</dbReference>
<keyword evidence="9" id="KW-1185">Reference proteome</keyword>
<sequence>MYEGILPLWKEKGMTSHDCVFKLRKILKMKRIGHTGTLDPSVEGVLPICLGQATKVSEYIMDQGKTYIATISIGTSTTTEDADGDIVVNDITPKSFSREQILEVLAKLTGEITQIPPMYSAVKVNGKKLYEYAREGKEVERPSRKVMIHNIRLLDEAPTFSGQEVTFNIEVDCGKGTYIRTLAVQIGELLGYPAHMSSLVRTASGSFSKDQCLTLSEVQAAVDEGSLSVTLLPLRDALATWPTVEVNDDNNKSITNGQVVEIHPLLAGNEKIVFELLENPIAVYIKHPTKSGMMKPEKMFSSEKGD</sequence>
<dbReference type="GO" id="GO:1990481">
    <property type="term" value="P:mRNA pseudouridine synthesis"/>
    <property type="evidence" value="ECO:0007669"/>
    <property type="project" value="TreeGrafter"/>
</dbReference>